<comment type="cofactor">
    <cofactor evidence="1">
        <name>a divalent metal cation</name>
        <dbReference type="ChEBI" id="CHEBI:60240"/>
    </cofactor>
</comment>
<reference evidence="8" key="2">
    <citation type="submission" date="2020-09" db="EMBL/GenBank/DDBJ databases">
        <authorList>
            <person name="Sun Q."/>
            <person name="Zhou Y."/>
        </authorList>
    </citation>
    <scope>NUCLEOTIDE SEQUENCE</scope>
    <source>
        <strain evidence="8">CGMCC 1.12919</strain>
    </source>
</reference>
<gene>
    <name evidence="8" type="ORF">GCM10010994_29510</name>
</gene>
<evidence type="ECO:0000313" key="8">
    <source>
        <dbReference type="EMBL" id="GGC69086.1"/>
    </source>
</evidence>
<dbReference type="Pfam" id="PF03755">
    <property type="entry name" value="YicC-like_N"/>
    <property type="match status" value="1"/>
</dbReference>
<name>A0A916UE76_9HYPH</name>
<feature type="domain" description="Endoribonuclease YicC-like N-terminal" evidence="6">
    <location>
        <begin position="4"/>
        <end position="156"/>
    </location>
</feature>
<evidence type="ECO:0000256" key="1">
    <source>
        <dbReference type="ARBA" id="ARBA00001968"/>
    </source>
</evidence>
<proteinExistence type="inferred from homology"/>
<evidence type="ECO:0000259" key="6">
    <source>
        <dbReference type="Pfam" id="PF03755"/>
    </source>
</evidence>
<keyword evidence="4" id="KW-0378">Hydrolase</keyword>
<keyword evidence="9" id="KW-1185">Reference proteome</keyword>
<keyword evidence="2" id="KW-0540">Nuclease</keyword>
<evidence type="ECO:0008006" key="10">
    <source>
        <dbReference type="Google" id="ProtNLM"/>
    </source>
</evidence>
<dbReference type="GO" id="GO:0016787">
    <property type="term" value="F:hydrolase activity"/>
    <property type="evidence" value="ECO:0007669"/>
    <property type="project" value="UniProtKB-KW"/>
</dbReference>
<accession>A0A916UE76</accession>
<sequence>MMAIASMTGFARVAGGAGPYRWVWELKTVNARGLDIRLRVPTGYEAAGEDVRQAIGKAIRRGSCQVALNVSVSETGARVRVNTAAAQAILEALAKLDVPDGVGPLTLDGLLSVRGVVETVDIDEETSADITAELTRDAMQAVAALAAARGAEGSALLSLLEGQLARIRELAQAADQCPARRPEAIRTKLAEQVAALTEASTTLDPQRLHQEAVLLATKADVREEIDRLVTHVAAARALLAEGGAVGRRLDFLAQEFSREANTLCAKANDVSLSAIGLELKSVVEQFREQVQNVE</sequence>
<dbReference type="PANTHER" id="PTHR30636:SF3">
    <property type="entry name" value="UPF0701 PROTEIN YICC"/>
    <property type="match status" value="1"/>
</dbReference>
<dbReference type="InterPro" id="IPR013527">
    <property type="entry name" value="YicC-like_N"/>
</dbReference>
<evidence type="ECO:0000256" key="2">
    <source>
        <dbReference type="ARBA" id="ARBA00022722"/>
    </source>
</evidence>
<dbReference type="InterPro" id="IPR013551">
    <property type="entry name" value="YicC-like_C"/>
</dbReference>
<dbReference type="GO" id="GO:0004521">
    <property type="term" value="F:RNA endonuclease activity"/>
    <property type="evidence" value="ECO:0007669"/>
    <property type="project" value="InterPro"/>
</dbReference>
<dbReference type="Proteomes" id="UP000637002">
    <property type="component" value="Unassembled WGS sequence"/>
</dbReference>
<dbReference type="EMBL" id="BMGG01000005">
    <property type="protein sequence ID" value="GGC69086.1"/>
    <property type="molecule type" value="Genomic_DNA"/>
</dbReference>
<dbReference type="AlphaFoldDB" id="A0A916UE76"/>
<feature type="domain" description="Endoribonuclease YicC-like C-terminal" evidence="7">
    <location>
        <begin position="180"/>
        <end position="294"/>
    </location>
</feature>
<dbReference type="NCBIfam" id="TIGR00255">
    <property type="entry name" value="YicC/YloC family endoribonuclease"/>
    <property type="match status" value="1"/>
</dbReference>
<organism evidence="8 9">
    <name type="scientific">Chelatococcus reniformis</name>
    <dbReference type="NCBI Taxonomy" id="1494448"/>
    <lineage>
        <taxon>Bacteria</taxon>
        <taxon>Pseudomonadati</taxon>
        <taxon>Pseudomonadota</taxon>
        <taxon>Alphaproteobacteria</taxon>
        <taxon>Hyphomicrobiales</taxon>
        <taxon>Chelatococcaceae</taxon>
        <taxon>Chelatococcus</taxon>
    </lineage>
</organism>
<comment type="caution">
    <text evidence="8">The sequence shown here is derived from an EMBL/GenBank/DDBJ whole genome shotgun (WGS) entry which is preliminary data.</text>
</comment>
<dbReference type="PANTHER" id="PTHR30636">
    <property type="entry name" value="UPF0701 PROTEIN YICC"/>
    <property type="match status" value="1"/>
</dbReference>
<dbReference type="InterPro" id="IPR005229">
    <property type="entry name" value="YicC/YloC-like"/>
</dbReference>
<dbReference type="Pfam" id="PF08340">
    <property type="entry name" value="YicC-like_C"/>
    <property type="match status" value="1"/>
</dbReference>
<keyword evidence="3" id="KW-0255">Endonuclease</keyword>
<reference evidence="8" key="1">
    <citation type="journal article" date="2014" name="Int. J. Syst. Evol. Microbiol.">
        <title>Complete genome sequence of Corynebacterium casei LMG S-19264T (=DSM 44701T), isolated from a smear-ripened cheese.</title>
        <authorList>
            <consortium name="US DOE Joint Genome Institute (JGI-PGF)"/>
            <person name="Walter F."/>
            <person name="Albersmeier A."/>
            <person name="Kalinowski J."/>
            <person name="Ruckert C."/>
        </authorList>
    </citation>
    <scope>NUCLEOTIDE SEQUENCE</scope>
    <source>
        <strain evidence="8">CGMCC 1.12919</strain>
    </source>
</reference>
<evidence type="ECO:0000256" key="5">
    <source>
        <dbReference type="ARBA" id="ARBA00035648"/>
    </source>
</evidence>
<protein>
    <recommendedName>
        <fullName evidence="10">YicC family protein</fullName>
    </recommendedName>
</protein>
<evidence type="ECO:0000256" key="3">
    <source>
        <dbReference type="ARBA" id="ARBA00022759"/>
    </source>
</evidence>
<comment type="similarity">
    <text evidence="5">Belongs to the YicC/YloC family.</text>
</comment>
<evidence type="ECO:0000259" key="7">
    <source>
        <dbReference type="Pfam" id="PF08340"/>
    </source>
</evidence>
<evidence type="ECO:0000256" key="4">
    <source>
        <dbReference type="ARBA" id="ARBA00022801"/>
    </source>
</evidence>
<evidence type="ECO:0000313" key="9">
    <source>
        <dbReference type="Proteomes" id="UP000637002"/>
    </source>
</evidence>